<organism evidence="5 7">
    <name type="scientific">Candidatus Chlorohelix allophototropha</name>
    <dbReference type="NCBI Taxonomy" id="3003348"/>
    <lineage>
        <taxon>Bacteria</taxon>
        <taxon>Bacillati</taxon>
        <taxon>Chloroflexota</taxon>
        <taxon>Chloroflexia</taxon>
        <taxon>Candidatus Chloroheliales</taxon>
        <taxon>Candidatus Chloroheliaceae</taxon>
        <taxon>Candidatus Chlorohelix</taxon>
    </lineage>
</organism>
<reference evidence="6" key="2">
    <citation type="journal article" date="2024" name="Nature">
        <title>Anoxygenic phototroph of the Chloroflexota uses a type I reaction centre.</title>
        <authorList>
            <person name="Tsuji J.M."/>
            <person name="Shaw N.A."/>
            <person name="Nagashima S."/>
            <person name="Venkiteswaran J.J."/>
            <person name="Schiff S.L."/>
            <person name="Watanabe T."/>
            <person name="Fukui M."/>
            <person name="Hanada S."/>
            <person name="Tank M."/>
            <person name="Neufeld J.D."/>
        </authorList>
    </citation>
    <scope>NUCLEOTIDE SEQUENCE</scope>
    <source>
        <strain evidence="6">L227-S17</strain>
    </source>
</reference>
<evidence type="ECO:0000256" key="1">
    <source>
        <dbReference type="ARBA" id="ARBA00010688"/>
    </source>
</evidence>
<dbReference type="AlphaFoldDB" id="A0A8T7M5X3"/>
<evidence type="ECO:0000313" key="7">
    <source>
        <dbReference type="Proteomes" id="UP000521676"/>
    </source>
</evidence>
<keyword evidence="8" id="KW-1185">Reference proteome</keyword>
<evidence type="ECO:0000313" key="5">
    <source>
        <dbReference type="EMBL" id="NWJ47382.1"/>
    </source>
</evidence>
<sequence>MRPSLFFLTIGHIAEDLLPDGSITPGGTVSFAALTARNLGERAAILTVSPDHLRHLDLFHDIEIRGRISEISTRFENIYTPQGRIQYLRGRAPIIDIADVPEEWKQQADIVHIGPIAQECGAELATIFKHALIGITPQGWMRAWDSSDNRVRPVAWEKAEEILKYSGALVLSEEDLPRNDEGERLLQSYIDRCPVVAFTRGSHGCTVYWEGQSFDSPAYPAREVDPTGAGDVFAAAFFIKLRETGSPPEAAHFANAAASINIERPGLSGAPSLAEVLHRLTNPTR</sequence>
<keyword evidence="2" id="KW-0808">Transferase</keyword>
<comment type="similarity">
    <text evidence="1">Belongs to the carbohydrate kinase PfkB family.</text>
</comment>
<feature type="domain" description="Carbohydrate kinase PfkB" evidence="4">
    <location>
        <begin position="179"/>
        <end position="268"/>
    </location>
</feature>
<dbReference type="PANTHER" id="PTHR43085">
    <property type="entry name" value="HEXOKINASE FAMILY MEMBER"/>
    <property type="match status" value="1"/>
</dbReference>
<evidence type="ECO:0000259" key="4">
    <source>
        <dbReference type="Pfam" id="PF00294"/>
    </source>
</evidence>
<dbReference type="EMBL" id="JACATZ010000003">
    <property type="protein sequence ID" value="NWJ47382.1"/>
    <property type="molecule type" value="Genomic_DNA"/>
</dbReference>
<dbReference type="Proteomes" id="UP000521676">
    <property type="component" value="Unassembled WGS sequence"/>
</dbReference>
<dbReference type="InterPro" id="IPR050306">
    <property type="entry name" value="PfkB_Carbo_kinase"/>
</dbReference>
<proteinExistence type="inferred from homology"/>
<dbReference type="RefSeq" id="WP_341471183.1">
    <property type="nucleotide sequence ID" value="NZ_CP128400.1"/>
</dbReference>
<evidence type="ECO:0000256" key="3">
    <source>
        <dbReference type="ARBA" id="ARBA00022777"/>
    </source>
</evidence>
<evidence type="ECO:0000256" key="2">
    <source>
        <dbReference type="ARBA" id="ARBA00022679"/>
    </source>
</evidence>
<dbReference type="SUPFAM" id="SSF53613">
    <property type="entry name" value="Ribokinase-like"/>
    <property type="match status" value="1"/>
</dbReference>
<reference evidence="5 7" key="1">
    <citation type="submission" date="2020-06" db="EMBL/GenBank/DDBJ databases">
        <title>Anoxygenic phototrophic Chloroflexota member uses a Type I reaction center.</title>
        <authorList>
            <person name="Tsuji J.M."/>
            <person name="Shaw N.A."/>
            <person name="Nagashima S."/>
            <person name="Venkiteswaran J."/>
            <person name="Schiff S.L."/>
            <person name="Hanada S."/>
            <person name="Tank M."/>
            <person name="Neufeld J.D."/>
        </authorList>
    </citation>
    <scope>NUCLEOTIDE SEQUENCE [LARGE SCALE GENOMIC DNA]</scope>
    <source>
        <strain evidence="5">L227-S17</strain>
    </source>
</reference>
<dbReference type="PANTHER" id="PTHR43085:SF57">
    <property type="entry name" value="CARBOHYDRATE KINASE PFKB DOMAIN-CONTAINING PROTEIN"/>
    <property type="match status" value="1"/>
</dbReference>
<dbReference type="Gene3D" id="3.40.1190.20">
    <property type="match status" value="1"/>
</dbReference>
<protein>
    <submittedName>
        <fullName evidence="6">PfkB family carbohydrate kinase</fullName>
    </submittedName>
    <submittedName>
        <fullName evidence="5">Ribokinase</fullName>
    </submittedName>
</protein>
<gene>
    <name evidence="5" type="ORF">HXX08_16105</name>
    <name evidence="6" type="ORF">OZ401_002902</name>
</gene>
<dbReference type="InterPro" id="IPR011611">
    <property type="entry name" value="PfkB_dom"/>
</dbReference>
<name>A0A8T7M5X3_9CHLR</name>
<dbReference type="GO" id="GO:0016301">
    <property type="term" value="F:kinase activity"/>
    <property type="evidence" value="ECO:0007669"/>
    <property type="project" value="UniProtKB-KW"/>
</dbReference>
<dbReference type="InterPro" id="IPR029056">
    <property type="entry name" value="Ribokinase-like"/>
</dbReference>
<keyword evidence="3 6" id="KW-0418">Kinase</keyword>
<evidence type="ECO:0000313" key="8">
    <source>
        <dbReference type="Proteomes" id="UP001431572"/>
    </source>
</evidence>
<evidence type="ECO:0000313" key="6">
    <source>
        <dbReference type="EMBL" id="WJW69294.1"/>
    </source>
</evidence>
<dbReference type="Pfam" id="PF00294">
    <property type="entry name" value="PfkB"/>
    <property type="match status" value="1"/>
</dbReference>
<dbReference type="Proteomes" id="UP001431572">
    <property type="component" value="Chromosome 2"/>
</dbReference>
<accession>A0A8T7M5X3</accession>
<dbReference type="EMBL" id="CP128400">
    <property type="protein sequence ID" value="WJW69294.1"/>
    <property type="molecule type" value="Genomic_DNA"/>
</dbReference>